<name>A0A1H9QAP4_9BACI</name>
<dbReference type="AlphaFoldDB" id="A0A1H9QAP4"/>
<protein>
    <recommendedName>
        <fullName evidence="4">Anti-sigma-K factor rskA</fullName>
    </recommendedName>
</protein>
<keyword evidence="1" id="KW-0812">Transmembrane</keyword>
<dbReference type="STRING" id="531814.SAMN04487944_106107"/>
<sequence length="235" mass="27233">MNKKHVREEEIIDFLNGDTEESENFKIEEHISECEQCKQLYLFWQEALPTGNETIPSPFLKIRVDKRLKRGWLQKRQIQKPFAVAAGMMIIMIVCLSLPDLLRQSVTTEPKYEIFQNSEIKDQEIFVSNPQVEKQEIVPIANNEVNGEVWVNNETSEILLELYGLSGLDQNDHQLWIVDHQNRAKGEILMVENGTTRVLYRLDDLSHYKFLKGSLEPLGGSHQPTGPETFFVTFE</sequence>
<keyword evidence="1" id="KW-0472">Membrane</keyword>
<feature type="transmembrane region" description="Helical" evidence="1">
    <location>
        <begin position="82"/>
        <end position="102"/>
    </location>
</feature>
<dbReference type="Proteomes" id="UP000199687">
    <property type="component" value="Unassembled WGS sequence"/>
</dbReference>
<evidence type="ECO:0008006" key="4">
    <source>
        <dbReference type="Google" id="ProtNLM"/>
    </source>
</evidence>
<keyword evidence="3" id="KW-1185">Reference proteome</keyword>
<dbReference type="EMBL" id="FOGL01000006">
    <property type="protein sequence ID" value="SER57591.1"/>
    <property type="molecule type" value="Genomic_DNA"/>
</dbReference>
<dbReference type="OrthoDB" id="2662941at2"/>
<gene>
    <name evidence="2" type="ORF">SAMN04487944_106107</name>
</gene>
<accession>A0A1H9QAP4</accession>
<reference evidence="2 3" key="1">
    <citation type="submission" date="2016-10" db="EMBL/GenBank/DDBJ databases">
        <authorList>
            <person name="de Groot N.N."/>
        </authorList>
    </citation>
    <scope>NUCLEOTIDE SEQUENCE [LARGE SCALE GENOMIC DNA]</scope>
    <source>
        <strain evidence="2 3">CGMCC 1.7727</strain>
    </source>
</reference>
<evidence type="ECO:0000256" key="1">
    <source>
        <dbReference type="SAM" id="Phobius"/>
    </source>
</evidence>
<dbReference type="RefSeq" id="WP_089740347.1">
    <property type="nucleotide sequence ID" value="NZ_FOGL01000006.1"/>
</dbReference>
<evidence type="ECO:0000313" key="2">
    <source>
        <dbReference type="EMBL" id="SER57591.1"/>
    </source>
</evidence>
<proteinExistence type="predicted"/>
<evidence type="ECO:0000313" key="3">
    <source>
        <dbReference type="Proteomes" id="UP000199687"/>
    </source>
</evidence>
<organism evidence="2 3">
    <name type="scientific">Gracilibacillus ureilyticus</name>
    <dbReference type="NCBI Taxonomy" id="531814"/>
    <lineage>
        <taxon>Bacteria</taxon>
        <taxon>Bacillati</taxon>
        <taxon>Bacillota</taxon>
        <taxon>Bacilli</taxon>
        <taxon>Bacillales</taxon>
        <taxon>Bacillaceae</taxon>
        <taxon>Gracilibacillus</taxon>
    </lineage>
</organism>
<keyword evidence="1" id="KW-1133">Transmembrane helix</keyword>